<dbReference type="Proteomes" id="UP000183557">
    <property type="component" value="Unassembled WGS sequence"/>
</dbReference>
<dbReference type="PANTHER" id="PTHR31268:SF32">
    <property type="entry name" value="GALACTINOL--SUCROSE GALACTOSYLTRANSFERASE 2-RELATED"/>
    <property type="match status" value="1"/>
</dbReference>
<dbReference type="RefSeq" id="WP_075035517.1">
    <property type="nucleotide sequence ID" value="NZ_FOSB01000002.1"/>
</dbReference>
<name>A0A1I3RWI2_HALDA</name>
<reference evidence="3" key="1">
    <citation type="submission" date="2016-10" db="EMBL/GenBank/DDBJ databases">
        <authorList>
            <person name="Varghese N."/>
            <person name="Submissions S."/>
        </authorList>
    </citation>
    <scope>NUCLEOTIDE SEQUENCE [LARGE SCALE GENOMIC DNA]</scope>
    <source>
        <strain evidence="3">CGMCC 1.3704</strain>
    </source>
</reference>
<proteinExistence type="predicted"/>
<dbReference type="InterPro" id="IPR017853">
    <property type="entry name" value="GH"/>
</dbReference>
<dbReference type="InterPro" id="IPR008811">
    <property type="entry name" value="Glycosyl_hydrolases_36"/>
</dbReference>
<keyword evidence="3" id="KW-1185">Reference proteome</keyword>
<evidence type="ECO:0000256" key="1">
    <source>
        <dbReference type="ARBA" id="ARBA00023277"/>
    </source>
</evidence>
<keyword evidence="1" id="KW-0119">Carbohydrate metabolism</keyword>
<organism evidence="2 3">
    <name type="scientific">Halobacillus dabanensis</name>
    <dbReference type="NCBI Taxonomy" id="240302"/>
    <lineage>
        <taxon>Bacteria</taxon>
        <taxon>Bacillati</taxon>
        <taxon>Bacillota</taxon>
        <taxon>Bacilli</taxon>
        <taxon>Bacillales</taxon>
        <taxon>Bacillaceae</taxon>
        <taxon>Halobacillus</taxon>
    </lineage>
</organism>
<dbReference type="PANTHER" id="PTHR31268">
    <property type="match status" value="1"/>
</dbReference>
<evidence type="ECO:0000313" key="2">
    <source>
        <dbReference type="EMBL" id="SFJ50944.1"/>
    </source>
</evidence>
<dbReference type="Gene3D" id="3.20.20.70">
    <property type="entry name" value="Aldolase class I"/>
    <property type="match status" value="1"/>
</dbReference>
<dbReference type="EMBL" id="FOSB01000002">
    <property type="protein sequence ID" value="SFJ50944.1"/>
    <property type="molecule type" value="Genomic_DNA"/>
</dbReference>
<gene>
    <name evidence="2" type="ORF">SAMN04487936_102453</name>
</gene>
<dbReference type="SUPFAM" id="SSF51445">
    <property type="entry name" value="(Trans)glycosidases"/>
    <property type="match status" value="1"/>
</dbReference>
<evidence type="ECO:0000313" key="3">
    <source>
        <dbReference type="Proteomes" id="UP000183557"/>
    </source>
</evidence>
<dbReference type="OrthoDB" id="9758822at2"/>
<dbReference type="InterPro" id="IPR013785">
    <property type="entry name" value="Aldolase_TIM"/>
</dbReference>
<dbReference type="Pfam" id="PF05691">
    <property type="entry name" value="Raffinose_syn"/>
    <property type="match status" value="2"/>
</dbReference>
<accession>A0A1I3RWI2</accession>
<dbReference type="AlphaFoldDB" id="A0A1I3RWI2"/>
<sequence length="668" mass="76933">MFRLVNNGSLPLMFKETPIWESLRVVVKVDTGEQLPLEQVNEHISEGLDDHGPYKLFEYRYKKDEIASFTLSFYVYEWSIKAYGEVELHCERLFAKNPSLTPEGGVTIKLDHWTEPEGLVAHYLHKDWWTRPHFQKDIRNLPPRTQSLLWKVEEDYLGWLPLPDDVVKSEIQGTEDGCEITVSSYENGRDYGKFPMFMLGVKDNPFTLTEQMTSAIARKGRSFKTISERTYPSQLDYFGWCSWDAFYKEVHADGVLKKAEELKDKKIPAKWMLIDDGWSEVKEERLAAFSADPEKFPGGLKEVVSCLKQDFGVHSVGVWHTLAGYWGGIDPDSELAKDMSQTLYETRSRKLIPYPDKQRGFGFWDAWHNYLKAQGIDFVKVDAQSGINNFMRYHMPIGLSSQETHKALEASTGIHFNHTVINCMGMAQENVWNRPISSISRSSDDFVPDDPAGFSEHALQNTYNSLWHGELYYGDWDMFWTQHKDAKRHALLRAVSGGPIYTSDPVGKTDPDLIWPLIYRDGKIIRCDSPGKPTQDTLMSSPVGENTLLKVQNNVGEVGILTLFHVNKDAEMLNDVISPSIIDLCNSGFYWVFDYNRRNVFEMKNSDEKEITLHQEEADLYFFLPHQTITPIGLIDKYISPATFEELYRNEKHLTVRVKEGGRVWVYC</sequence>
<protein>
    <submittedName>
        <fullName evidence="2">Raffinose synthase or seed imbibition protein Sip1</fullName>
    </submittedName>
</protein>